<reference evidence="4" key="1">
    <citation type="submission" date="2018-09" db="EMBL/GenBank/DDBJ databases">
        <title>Genome sequencing and analysis.</title>
        <authorList>
            <person name="Huang Y.-T."/>
        </authorList>
    </citation>
    <scope>NUCLEOTIDE SEQUENCE</scope>
    <source>
        <strain evidence="4">HIDE</strain>
    </source>
</reference>
<dbReference type="Gene3D" id="3.40.50.150">
    <property type="entry name" value="Vaccinia Virus protein VP39"/>
    <property type="match status" value="1"/>
</dbReference>
<dbReference type="InterPro" id="IPR029063">
    <property type="entry name" value="SAM-dependent_MTases_sf"/>
</dbReference>
<name>A0A7T8EB58_9GAMM</name>
<dbReference type="AlphaFoldDB" id="A0A7T8EB58"/>
<keyword evidence="3" id="KW-0949">S-adenosyl-L-methionine</keyword>
<dbReference type="GO" id="GO:0003676">
    <property type="term" value="F:nucleic acid binding"/>
    <property type="evidence" value="ECO:0007669"/>
    <property type="project" value="InterPro"/>
</dbReference>
<dbReference type="GO" id="GO:0008168">
    <property type="term" value="F:methyltransferase activity"/>
    <property type="evidence" value="ECO:0007669"/>
    <property type="project" value="UniProtKB-KW"/>
</dbReference>
<dbReference type="EMBL" id="CP032664">
    <property type="protein sequence ID" value="QQO83115.1"/>
    <property type="molecule type" value="Genomic_DNA"/>
</dbReference>
<keyword evidence="2 4" id="KW-0808">Transferase</keyword>
<evidence type="ECO:0000256" key="1">
    <source>
        <dbReference type="ARBA" id="ARBA00022603"/>
    </source>
</evidence>
<evidence type="ECO:0000256" key="2">
    <source>
        <dbReference type="ARBA" id="ARBA00022679"/>
    </source>
</evidence>
<sequence length="181" mass="20068">MSSTHGKVRANELYPTPDNVVSALLNKLQLRPTDQFLEPCKGLGAIFNQIDLPASQKHFAEIAEGIDYLQTPFGQMDVIITNPPFSLTVEFMRKSLSELAPDGTMAYLQRVNFLGSKTRVPFWAQVGFPDKTPIIIPRPRFVGGGSDSCEYCWFIYDRGNRFTAIPSGLSHLLSDGVEQAA</sequence>
<dbReference type="SUPFAM" id="SSF53335">
    <property type="entry name" value="S-adenosyl-L-methionine-dependent methyltransferases"/>
    <property type="match status" value="1"/>
</dbReference>
<gene>
    <name evidence="4" type="ORF">D7032_07500</name>
</gene>
<dbReference type="InterPro" id="IPR002052">
    <property type="entry name" value="DNA_methylase_N6_adenine_CS"/>
</dbReference>
<dbReference type="RefSeq" id="WP_397609083.1">
    <property type="nucleotide sequence ID" value="NZ_CP032664.1"/>
</dbReference>
<proteinExistence type="predicted"/>
<keyword evidence="1 4" id="KW-0489">Methyltransferase</keyword>
<evidence type="ECO:0000313" key="4">
    <source>
        <dbReference type="EMBL" id="QQO83115.1"/>
    </source>
</evidence>
<organism evidence="4">
    <name type="scientific">Shewanella algae</name>
    <dbReference type="NCBI Taxonomy" id="38313"/>
    <lineage>
        <taxon>Bacteria</taxon>
        <taxon>Pseudomonadati</taxon>
        <taxon>Pseudomonadota</taxon>
        <taxon>Gammaproteobacteria</taxon>
        <taxon>Alteromonadales</taxon>
        <taxon>Shewanellaceae</taxon>
        <taxon>Shewanella</taxon>
    </lineage>
</organism>
<accession>A0A7T8EB58</accession>
<evidence type="ECO:0000256" key="3">
    <source>
        <dbReference type="ARBA" id="ARBA00022691"/>
    </source>
</evidence>
<dbReference type="GO" id="GO:0032259">
    <property type="term" value="P:methylation"/>
    <property type="evidence" value="ECO:0007669"/>
    <property type="project" value="UniProtKB-KW"/>
</dbReference>
<dbReference type="PROSITE" id="PS00092">
    <property type="entry name" value="N6_MTASE"/>
    <property type="match status" value="1"/>
</dbReference>
<protein>
    <submittedName>
        <fullName evidence="4">DNA methyltransferase</fullName>
    </submittedName>
</protein>